<reference evidence="1" key="1">
    <citation type="submission" date="2021-01" db="EMBL/GenBank/DDBJ databases">
        <authorList>
            <person name="Corre E."/>
            <person name="Pelletier E."/>
            <person name="Niang G."/>
            <person name="Scheremetjew M."/>
            <person name="Finn R."/>
            <person name="Kale V."/>
            <person name="Holt S."/>
            <person name="Cochrane G."/>
            <person name="Meng A."/>
            <person name="Brown T."/>
            <person name="Cohen L."/>
        </authorList>
    </citation>
    <scope>NUCLEOTIDE SEQUENCE</scope>
    <source>
        <strain evidence="1">PLY429</strain>
    </source>
</reference>
<protein>
    <recommendedName>
        <fullName evidence="2">ASCH domain-containing protein</fullName>
    </recommendedName>
</protein>
<dbReference type="Gene3D" id="2.30.130.30">
    <property type="entry name" value="Hypothetical protein"/>
    <property type="match status" value="1"/>
</dbReference>
<accession>A0A7S1X836</accession>
<evidence type="ECO:0000313" key="1">
    <source>
        <dbReference type="EMBL" id="CAD9214140.1"/>
    </source>
</evidence>
<gene>
    <name evidence="1" type="ORF">TCHU04912_LOCUS16379</name>
</gene>
<dbReference type="AlphaFoldDB" id="A0A7S1X836"/>
<name>A0A7S1X836_9CHLO</name>
<evidence type="ECO:0008006" key="2">
    <source>
        <dbReference type="Google" id="ProtNLM"/>
    </source>
</evidence>
<dbReference type="EMBL" id="HBGG01031367">
    <property type="protein sequence ID" value="CAD9214140.1"/>
    <property type="molecule type" value="Transcribed_RNA"/>
</dbReference>
<organism evidence="1">
    <name type="scientific">Tetraselmis chuii</name>
    <dbReference type="NCBI Taxonomy" id="63592"/>
    <lineage>
        <taxon>Eukaryota</taxon>
        <taxon>Viridiplantae</taxon>
        <taxon>Chlorophyta</taxon>
        <taxon>core chlorophytes</taxon>
        <taxon>Chlorodendrophyceae</taxon>
        <taxon>Chlorodendrales</taxon>
        <taxon>Chlorodendraceae</taxon>
        <taxon>Tetraselmis</taxon>
    </lineage>
</organism>
<sequence length="124" mass="14006">MATTAGFEVMHPFSQLLISGEKSVETRDFPLPEQYIRTPIVLVQSKGPDTPADSLVAIGQIQFTRCFEYADRSQWLADYGRHCVEPDHAMFGFTPGEPKFGWNVEVLERQAVQLQSTENMYSSC</sequence>
<proteinExistence type="predicted"/>